<feature type="region of interest" description="Disordered" evidence="1">
    <location>
        <begin position="1"/>
        <end position="26"/>
    </location>
</feature>
<dbReference type="EMBL" id="CAFAAB010000011">
    <property type="protein sequence ID" value="CAB4775852.1"/>
    <property type="molecule type" value="Genomic_DNA"/>
</dbReference>
<dbReference type="AlphaFoldDB" id="A0A6J6VTH1"/>
<protein>
    <submittedName>
        <fullName evidence="2">Unannotated protein</fullName>
    </submittedName>
</protein>
<evidence type="ECO:0000313" key="2">
    <source>
        <dbReference type="EMBL" id="CAB4775852.1"/>
    </source>
</evidence>
<evidence type="ECO:0000256" key="1">
    <source>
        <dbReference type="SAM" id="MobiDB-lite"/>
    </source>
</evidence>
<dbReference type="AntiFam" id="ANF00083">
    <property type="entry name" value="Shadow ORF (opposite leuS)"/>
</dbReference>
<accession>A0A6J6VTH1</accession>
<reference evidence="2" key="1">
    <citation type="submission" date="2020-05" db="EMBL/GenBank/DDBJ databases">
        <authorList>
            <person name="Chiriac C."/>
            <person name="Salcher M."/>
            <person name="Ghai R."/>
            <person name="Kavagutti S V."/>
        </authorList>
    </citation>
    <scope>NUCLEOTIDE SEQUENCE</scope>
</reference>
<sequence>MLGSDYGVGHTEAGVGTGRKDAQRHTGLPFDAERELGSFTAANPVALHCLHALGPFQAVDFVQQFIGVVGDLKEPLLEILSFD</sequence>
<organism evidence="2">
    <name type="scientific">freshwater metagenome</name>
    <dbReference type="NCBI Taxonomy" id="449393"/>
    <lineage>
        <taxon>unclassified sequences</taxon>
        <taxon>metagenomes</taxon>
        <taxon>ecological metagenomes</taxon>
    </lineage>
</organism>
<proteinExistence type="predicted"/>
<gene>
    <name evidence="2" type="ORF">UFOPK2958_00186</name>
</gene>
<name>A0A6J6VTH1_9ZZZZ</name>